<evidence type="ECO:0000313" key="4">
    <source>
        <dbReference type="EMBL" id="MBF1415272.1"/>
    </source>
</evidence>
<evidence type="ECO:0000259" key="3">
    <source>
        <dbReference type="Pfam" id="PF18291"/>
    </source>
</evidence>
<keyword evidence="1 4" id="KW-0238">DNA-binding</keyword>
<dbReference type="Proteomes" id="UP000757461">
    <property type="component" value="Unassembled WGS sequence"/>
</dbReference>
<reference evidence="4" key="1">
    <citation type="submission" date="2020-04" db="EMBL/GenBank/DDBJ databases">
        <title>Deep metagenomics examines the oral microbiome during advanced dental caries in children, revealing novel taxa and co-occurrences with host molecules.</title>
        <authorList>
            <person name="Baker J.L."/>
            <person name="Morton J.T."/>
            <person name="Dinis M."/>
            <person name="Alvarez R."/>
            <person name="Tran N.C."/>
            <person name="Knight R."/>
            <person name="Edlund A."/>
        </authorList>
    </citation>
    <scope>NUCLEOTIDE SEQUENCE</scope>
    <source>
        <strain evidence="4">JCVI_25_bin.9</strain>
    </source>
</reference>
<evidence type="ECO:0000256" key="1">
    <source>
        <dbReference type="ARBA" id="ARBA00023125"/>
    </source>
</evidence>
<proteinExistence type="predicted"/>
<feature type="region of interest" description="Disordered" evidence="2">
    <location>
        <begin position="138"/>
        <end position="166"/>
    </location>
</feature>
<comment type="caution">
    <text evidence="4">The sequence shown here is derived from an EMBL/GenBank/DDBJ whole genome shotgun (WGS) entry which is preliminary data.</text>
</comment>
<dbReference type="NCBIfam" id="TIGR01201">
    <property type="entry name" value="HU_rel"/>
    <property type="match status" value="1"/>
</dbReference>
<gene>
    <name evidence="4" type="ORF">HXN33_06795</name>
</gene>
<accession>A0A930I093</accession>
<name>A0A930I093_9BACT</name>
<dbReference type="InterPro" id="IPR005902">
    <property type="entry name" value="HU_DNA-bd_put"/>
</dbReference>
<evidence type="ECO:0000313" key="5">
    <source>
        <dbReference type="Proteomes" id="UP000757461"/>
    </source>
</evidence>
<feature type="compositionally biased region" description="Gly residues" evidence="2">
    <location>
        <begin position="151"/>
        <end position="160"/>
    </location>
</feature>
<organism evidence="4 5">
    <name type="scientific">Prevotella histicola</name>
    <dbReference type="NCBI Taxonomy" id="470565"/>
    <lineage>
        <taxon>Bacteria</taxon>
        <taxon>Pseudomonadati</taxon>
        <taxon>Bacteroidota</taxon>
        <taxon>Bacteroidia</taxon>
        <taxon>Bacteroidales</taxon>
        <taxon>Prevotellaceae</taxon>
        <taxon>Prevotella</taxon>
    </lineage>
</organism>
<dbReference type="Pfam" id="PF18291">
    <property type="entry name" value="HU-HIG"/>
    <property type="match status" value="1"/>
</dbReference>
<protein>
    <submittedName>
        <fullName evidence="4">HU family DNA-binding protein</fullName>
    </submittedName>
</protein>
<dbReference type="GO" id="GO:0003677">
    <property type="term" value="F:DNA binding"/>
    <property type="evidence" value="ECO:0007669"/>
    <property type="project" value="UniProtKB-KW"/>
</dbReference>
<feature type="domain" description="HU" evidence="3">
    <location>
        <begin position="1"/>
        <end position="112"/>
    </location>
</feature>
<sequence length="166" mass="17886">MSINYRLYQDNRKNSKKKGHWYARTVVTNCVDIKALAARISNSCTVTEPDILAVISALVTEMSYALTQGSKVKVDGLGTFRVGIHSHGVEKADDFNVQKDIFSPHVLFLPASMKVGTNKRVATLLSNLKLQEAEKYVGAPKKGKKKAAEGGAEGTPGAGGSETHNP</sequence>
<dbReference type="InterPro" id="IPR041607">
    <property type="entry name" value="HU-HIG"/>
</dbReference>
<dbReference type="EMBL" id="JABZSQ010000116">
    <property type="protein sequence ID" value="MBF1415272.1"/>
    <property type="molecule type" value="Genomic_DNA"/>
</dbReference>
<dbReference type="SUPFAM" id="SSF47729">
    <property type="entry name" value="IHF-like DNA-binding proteins"/>
    <property type="match status" value="1"/>
</dbReference>
<evidence type="ECO:0000256" key="2">
    <source>
        <dbReference type="SAM" id="MobiDB-lite"/>
    </source>
</evidence>
<dbReference type="AlphaFoldDB" id="A0A930I093"/>
<dbReference type="Gene3D" id="4.10.520.10">
    <property type="entry name" value="IHF-like DNA-binding proteins"/>
    <property type="match status" value="1"/>
</dbReference>
<dbReference type="InterPro" id="IPR010992">
    <property type="entry name" value="IHF-like_DNA-bd_dom_sf"/>
</dbReference>